<evidence type="ECO:0000259" key="8">
    <source>
        <dbReference type="Pfam" id="PF02687"/>
    </source>
</evidence>
<dbReference type="PANTHER" id="PTHR30489">
    <property type="entry name" value="LIPOPROTEIN-RELEASING SYSTEM TRANSMEMBRANE PROTEIN LOLE"/>
    <property type="match status" value="1"/>
</dbReference>
<protein>
    <submittedName>
        <fullName evidence="9">ABC transporter permease</fullName>
    </submittedName>
</protein>
<dbReference type="AlphaFoldDB" id="A0A940S4Z5"/>
<feature type="domain" description="ABC3 transporter permease C-terminal" evidence="8">
    <location>
        <begin position="664"/>
        <end position="775"/>
    </location>
</feature>
<gene>
    <name evidence="9" type="ORF">J5474_18305</name>
</gene>
<comment type="caution">
    <text evidence="9">The sequence shown here is derived from an EMBL/GenBank/DDBJ whole genome shotgun (WGS) entry which is preliminary data.</text>
</comment>
<feature type="transmembrane region" description="Helical" evidence="7">
    <location>
        <begin position="434"/>
        <end position="456"/>
    </location>
</feature>
<feature type="transmembrane region" description="Helical" evidence="7">
    <location>
        <begin position="704"/>
        <end position="733"/>
    </location>
</feature>
<name>A0A940S4Z5_9RHOB</name>
<reference evidence="9" key="1">
    <citation type="submission" date="2021-03" db="EMBL/GenBank/DDBJ databases">
        <title>Sagittula salina sp. nov. strain M10.9X isolated from the marine waste.</title>
        <authorList>
            <person name="Satari L."/>
            <person name="Molina-Menor E."/>
            <person name="Vidal-Verdu A."/>
            <person name="Pascual J."/>
            <person name="Pereto J."/>
            <person name="Porcar M."/>
        </authorList>
    </citation>
    <scope>NUCLEOTIDE SEQUENCE</scope>
    <source>
        <strain evidence="9">M10.9X</strain>
    </source>
</reference>
<dbReference type="GO" id="GO:0098797">
    <property type="term" value="C:plasma membrane protein complex"/>
    <property type="evidence" value="ECO:0007669"/>
    <property type="project" value="TreeGrafter"/>
</dbReference>
<evidence type="ECO:0000256" key="7">
    <source>
        <dbReference type="SAM" id="Phobius"/>
    </source>
</evidence>
<feature type="domain" description="ABC3 transporter permease C-terminal" evidence="8">
    <location>
        <begin position="276"/>
        <end position="392"/>
    </location>
</feature>
<accession>A0A940S4Z5</accession>
<feature type="transmembrane region" description="Helical" evidence="7">
    <location>
        <begin position="18"/>
        <end position="40"/>
    </location>
</feature>
<evidence type="ECO:0000256" key="1">
    <source>
        <dbReference type="ARBA" id="ARBA00004651"/>
    </source>
</evidence>
<keyword evidence="3" id="KW-1003">Cell membrane</keyword>
<dbReference type="PANTHER" id="PTHR30489:SF0">
    <property type="entry name" value="LIPOPROTEIN-RELEASING SYSTEM TRANSMEMBRANE PROTEIN LOLE"/>
    <property type="match status" value="1"/>
</dbReference>
<dbReference type="GO" id="GO:0044874">
    <property type="term" value="P:lipoprotein localization to outer membrane"/>
    <property type="evidence" value="ECO:0007669"/>
    <property type="project" value="TreeGrafter"/>
</dbReference>
<evidence type="ECO:0000313" key="10">
    <source>
        <dbReference type="Proteomes" id="UP000675940"/>
    </source>
</evidence>
<sequence length="789" mass="84487">MVRVPAIDLKLLRDLRRLWAQALAIAVVLACGVMVLLISVGMSGALDRSRTAYYERNAFADVFARATRAPRGLLPEIAAIPGVRVAEARISRFVMLDLPGRVQAATGQIVSLPETGRARLNRPLLTSGRWPDPGAVSEVVVNAPFAEARGFRPGDLFHATLGGKRRTLTVVGTALSPEFIYTIGPGSLMPDHAGHGIIWIPARMAEGAFDMTGAFDDLVIALHRGASEASVIDAVDALLDPYGGTGAHGRADQISHAFLDSEIEGLRVMAWILPPVFLVISIFLVNMVVGRIVALERAEIGLLKALGYSDRAILVHYLLLAGLVALIGVLLGFALGAWLSRVLARMYAQFYDFPELIFGISWTTYALAALAGFGASALGAVRAALSAAWLPPAVAMVPAPPPVFTRGRGDRLLAWLRLPQTDLMILRSLTRWPIRALTTLTGYALGTAILVASGFMPDSMDALMERTFDLAYRQDVILTFGQDAPASAVDSVRRLPGVMQAEGQLWLSATLRNGHRSEDVTLQGLPPGSDLSRLLDDSGAVEPPPIGIMLTDSLLPRLGLSRGAAVEVTLTGRLAHPVKLTVTGTVPQTLGPMAYMSAPAVEALLGRAPRVSSINVTLREDRVDAFHAAVKQAPGLGGAILLSDNRRAFEDTMAANVTVMSLVYILLGGAIAVGVAYNGARIQLSERARELASLRILGFGRWEVSWVLVGEAMVLAVCAQPLGWAIGYGIAWAMTERFSSDLFTLPLVFNPRAFALASIVTLVSALGAVLIVRRRTDRLDLVQVMKTRE</sequence>
<dbReference type="InterPro" id="IPR051447">
    <property type="entry name" value="Lipoprotein-release_system"/>
</dbReference>
<comment type="subcellular location">
    <subcellularLocation>
        <location evidence="1">Cell membrane</location>
        <topology evidence="1">Multi-pass membrane protein</topology>
    </subcellularLocation>
</comment>
<evidence type="ECO:0000313" key="9">
    <source>
        <dbReference type="EMBL" id="MBP0484430.1"/>
    </source>
</evidence>
<proteinExistence type="inferred from homology"/>
<evidence type="ECO:0000256" key="5">
    <source>
        <dbReference type="ARBA" id="ARBA00022989"/>
    </source>
</evidence>
<dbReference type="PROSITE" id="PS51257">
    <property type="entry name" value="PROKAR_LIPOPROTEIN"/>
    <property type="match status" value="1"/>
</dbReference>
<evidence type="ECO:0000256" key="4">
    <source>
        <dbReference type="ARBA" id="ARBA00022692"/>
    </source>
</evidence>
<evidence type="ECO:0000256" key="3">
    <source>
        <dbReference type="ARBA" id="ARBA00022475"/>
    </source>
</evidence>
<organism evidence="9 10">
    <name type="scientific">Sagittula salina</name>
    <dbReference type="NCBI Taxonomy" id="2820268"/>
    <lineage>
        <taxon>Bacteria</taxon>
        <taxon>Pseudomonadati</taxon>
        <taxon>Pseudomonadota</taxon>
        <taxon>Alphaproteobacteria</taxon>
        <taxon>Rhodobacterales</taxon>
        <taxon>Roseobacteraceae</taxon>
        <taxon>Sagittula</taxon>
    </lineage>
</organism>
<dbReference type="Proteomes" id="UP000675940">
    <property type="component" value="Unassembled WGS sequence"/>
</dbReference>
<feature type="transmembrane region" description="Helical" evidence="7">
    <location>
        <begin position="314"/>
        <end position="339"/>
    </location>
</feature>
<dbReference type="Pfam" id="PF02687">
    <property type="entry name" value="FtsX"/>
    <property type="match status" value="2"/>
</dbReference>
<evidence type="ECO:0000256" key="2">
    <source>
        <dbReference type="ARBA" id="ARBA00005236"/>
    </source>
</evidence>
<dbReference type="InterPro" id="IPR003838">
    <property type="entry name" value="ABC3_permease_C"/>
</dbReference>
<keyword evidence="4 7" id="KW-0812">Transmembrane</keyword>
<keyword evidence="6 7" id="KW-0472">Membrane</keyword>
<evidence type="ECO:0000256" key="6">
    <source>
        <dbReference type="ARBA" id="ARBA00023136"/>
    </source>
</evidence>
<dbReference type="EMBL" id="JAGISH010000012">
    <property type="protein sequence ID" value="MBP0484430.1"/>
    <property type="molecule type" value="Genomic_DNA"/>
</dbReference>
<keyword evidence="10" id="KW-1185">Reference proteome</keyword>
<feature type="transmembrane region" description="Helical" evidence="7">
    <location>
        <begin position="268"/>
        <end position="294"/>
    </location>
</feature>
<comment type="similarity">
    <text evidence="2">Belongs to the ABC-4 integral membrane protein family. LolC/E subfamily.</text>
</comment>
<feature type="transmembrane region" description="Helical" evidence="7">
    <location>
        <begin position="653"/>
        <end position="677"/>
    </location>
</feature>
<keyword evidence="5 7" id="KW-1133">Transmembrane helix</keyword>
<feature type="transmembrane region" description="Helical" evidence="7">
    <location>
        <begin position="753"/>
        <end position="772"/>
    </location>
</feature>